<gene>
    <name evidence="2" type="primary">TBLA0A06620</name>
    <name evidence="2" type="ORF">TBLA_0A06620</name>
</gene>
<dbReference type="InterPro" id="IPR036869">
    <property type="entry name" value="J_dom_sf"/>
</dbReference>
<name>I2GWF2_HENB6</name>
<evidence type="ECO:0000313" key="3">
    <source>
        <dbReference type="Proteomes" id="UP000002866"/>
    </source>
</evidence>
<organism evidence="2 3">
    <name type="scientific">Henningerozyma blattae (strain ATCC 34711 / CBS 6284 / DSM 70876 / NBRC 10599 / NRRL Y-10934 / UCD 77-7)</name>
    <name type="common">Yeast</name>
    <name type="synonym">Tetrapisispora blattae</name>
    <dbReference type="NCBI Taxonomy" id="1071380"/>
    <lineage>
        <taxon>Eukaryota</taxon>
        <taxon>Fungi</taxon>
        <taxon>Dikarya</taxon>
        <taxon>Ascomycota</taxon>
        <taxon>Saccharomycotina</taxon>
        <taxon>Saccharomycetes</taxon>
        <taxon>Saccharomycetales</taxon>
        <taxon>Saccharomycetaceae</taxon>
        <taxon>Henningerozyma</taxon>
    </lineage>
</organism>
<sequence>MIRNYRIGISIKRFYSDSLKQIYDYQWPVKISNPTPYDIFNLEKKKQSIDLGDLKKKYHEYIKMYHPDQGFDILTNKDKILNEEEKKKRILMIIRSYKILKTPKLKRTYDISGIGWINNEEDILKDQRMSDIPYEYWQAGTWEDIQKTKEFSEEKENEKKHLGTSIFAGLIFCGISIKVLTVLKDLIIEKFGRERERLEYRESLD</sequence>
<dbReference type="RefSeq" id="XP_004177973.1">
    <property type="nucleotide sequence ID" value="XM_004177925.1"/>
</dbReference>
<dbReference type="Gene3D" id="1.10.287.110">
    <property type="entry name" value="DnaJ domain"/>
    <property type="match status" value="1"/>
</dbReference>
<dbReference type="Proteomes" id="UP000002866">
    <property type="component" value="Chromosome 1"/>
</dbReference>
<dbReference type="EMBL" id="HE806316">
    <property type="protein sequence ID" value="CCH58454.1"/>
    <property type="molecule type" value="Genomic_DNA"/>
</dbReference>
<dbReference type="GeneID" id="14493702"/>
<reference evidence="2 3" key="1">
    <citation type="journal article" date="2011" name="Proc. Natl. Acad. Sci. U.S.A.">
        <title>Evolutionary erosion of yeast sex chromosomes by mating-type switching accidents.</title>
        <authorList>
            <person name="Gordon J.L."/>
            <person name="Armisen D."/>
            <person name="Proux-Wera E."/>
            <person name="Oheigeartaigh S.S."/>
            <person name="Byrne K.P."/>
            <person name="Wolfe K.H."/>
        </authorList>
    </citation>
    <scope>NUCLEOTIDE SEQUENCE [LARGE SCALE GENOMIC DNA]</scope>
    <source>
        <strain evidence="3">ATCC 34711 / CBS 6284 / DSM 70876 / NBRC 10599 / NRRL Y-10934 / UCD 77-7</strain>
    </source>
</reference>
<dbReference type="OrthoDB" id="445556at2759"/>
<dbReference type="PROSITE" id="PS50076">
    <property type="entry name" value="DNAJ_2"/>
    <property type="match status" value="1"/>
</dbReference>
<dbReference type="HOGENOM" id="CLU_1338321_0_0_1"/>
<protein>
    <recommendedName>
        <fullName evidence="1">J domain-containing protein</fullName>
    </recommendedName>
</protein>
<keyword evidence="3" id="KW-1185">Reference proteome</keyword>
<feature type="domain" description="J" evidence="1">
    <location>
        <begin position="35"/>
        <end position="113"/>
    </location>
</feature>
<dbReference type="KEGG" id="tbl:TBLA_0A06620"/>
<dbReference type="STRING" id="1071380.I2GWF2"/>
<dbReference type="AlphaFoldDB" id="I2GWF2"/>
<dbReference type="SUPFAM" id="SSF46565">
    <property type="entry name" value="Chaperone J-domain"/>
    <property type="match status" value="1"/>
</dbReference>
<accession>I2GWF2</accession>
<dbReference type="InParanoid" id="I2GWF2"/>
<dbReference type="eggNOG" id="ENOG502RYTK">
    <property type="taxonomic scope" value="Eukaryota"/>
</dbReference>
<evidence type="ECO:0000259" key="1">
    <source>
        <dbReference type="PROSITE" id="PS50076"/>
    </source>
</evidence>
<proteinExistence type="predicted"/>
<dbReference type="InterPro" id="IPR001623">
    <property type="entry name" value="DnaJ_domain"/>
</dbReference>
<evidence type="ECO:0000313" key="2">
    <source>
        <dbReference type="EMBL" id="CCH58454.1"/>
    </source>
</evidence>